<reference evidence="2" key="1">
    <citation type="submission" date="2018-04" db="EMBL/GenBank/DDBJ databases">
        <title>WGS assembly of Panicum hallii.</title>
        <authorList>
            <person name="Lovell J."/>
            <person name="Jenkins J."/>
            <person name="Lowry D."/>
            <person name="Mamidi S."/>
            <person name="Sreedasyam A."/>
            <person name="Weng X."/>
            <person name="Barry K."/>
            <person name="Bonette J."/>
            <person name="Campitelli B."/>
            <person name="Daum C."/>
            <person name="Gordon S."/>
            <person name="Gould B."/>
            <person name="Lipzen A."/>
            <person name="Macqueen A."/>
            <person name="Palacio-Mejia J."/>
            <person name="Plott C."/>
            <person name="Shakirov E."/>
            <person name="Shu S."/>
            <person name="Yoshinaga Y."/>
            <person name="Zane M."/>
            <person name="Rokhsar D."/>
            <person name="Grimwood J."/>
            <person name="Schmutz J."/>
            <person name="Juenger T."/>
        </authorList>
    </citation>
    <scope>NUCLEOTIDE SEQUENCE [LARGE SCALE GENOMIC DNA]</scope>
    <source>
        <strain evidence="2">FIL2</strain>
    </source>
</reference>
<sequence>MICRSSEREKEFMVVTAESESWSGKFHADACRSEAFFPWRLPPRPGAGPLGVEAQAAEASGPVRCSPGSPTPPNPLAPSSLSPFPAGRSPPAATGAPPPTREQEPTNLSYHSSLRCPF</sequence>
<dbReference type="Proteomes" id="UP000243499">
    <property type="component" value="Chromosome 4"/>
</dbReference>
<dbReference type="Gramene" id="PVH47306">
    <property type="protein sequence ID" value="PVH47306"/>
    <property type="gene ID" value="PAHAL_4G033100"/>
</dbReference>
<evidence type="ECO:0000256" key="1">
    <source>
        <dbReference type="SAM" id="MobiDB-lite"/>
    </source>
</evidence>
<feature type="compositionally biased region" description="Low complexity" evidence="1">
    <location>
        <begin position="77"/>
        <end position="95"/>
    </location>
</feature>
<name>A0A2T8JBK1_9POAL</name>
<dbReference type="EMBL" id="CM008049">
    <property type="protein sequence ID" value="PVH47306.1"/>
    <property type="molecule type" value="Genomic_DNA"/>
</dbReference>
<proteinExistence type="predicted"/>
<accession>A0A2T8JBK1</accession>
<dbReference type="AlphaFoldDB" id="A0A2T8JBK1"/>
<gene>
    <name evidence="2" type="ORF">PAHAL_4G033100</name>
</gene>
<feature type="region of interest" description="Disordered" evidence="1">
    <location>
        <begin position="42"/>
        <end position="118"/>
    </location>
</feature>
<evidence type="ECO:0000313" key="2">
    <source>
        <dbReference type="EMBL" id="PVH47306.1"/>
    </source>
</evidence>
<organism evidence="2">
    <name type="scientific">Panicum hallii</name>
    <dbReference type="NCBI Taxonomy" id="206008"/>
    <lineage>
        <taxon>Eukaryota</taxon>
        <taxon>Viridiplantae</taxon>
        <taxon>Streptophyta</taxon>
        <taxon>Embryophyta</taxon>
        <taxon>Tracheophyta</taxon>
        <taxon>Spermatophyta</taxon>
        <taxon>Magnoliopsida</taxon>
        <taxon>Liliopsida</taxon>
        <taxon>Poales</taxon>
        <taxon>Poaceae</taxon>
        <taxon>PACMAD clade</taxon>
        <taxon>Panicoideae</taxon>
        <taxon>Panicodae</taxon>
        <taxon>Paniceae</taxon>
        <taxon>Panicinae</taxon>
        <taxon>Panicum</taxon>
        <taxon>Panicum sect. Panicum</taxon>
    </lineage>
</organism>
<protein>
    <submittedName>
        <fullName evidence="2">Uncharacterized protein</fullName>
    </submittedName>
</protein>